<dbReference type="PROSITE" id="PS50194">
    <property type="entry name" value="FILAMIN_REPEAT"/>
    <property type="match status" value="1"/>
</dbReference>
<sequence>MNRSILHIQVLDLQRSPIARANVKVGGASNVQQTSPGNFVVYGLANKTIEVVVEAEGLETEQRQVSIRPGQNIELFILAEKGLPAYRKGNVRVPFRPSIEKLGITVRGKKETQALERWLLEQQISIEKEREPGLIVIQGEAAKNSELAYKLRSLAGVKAVGPVVHYSSEGVAFLSGNIILRTVPETNRDQVEAVARELGLTVRRKLALKDFWLLASEKTDLSLLEECDRLFASPLVVTAEPELAFTVETDDITPTDELVDEQWHIPHIRLPEAWQRLRDANPIGVTPGSAGDLTYGSANLAIAVIDEGVESQTDGSGNVTPTHPEFQGNVSNGQPKMLGFFDFGGMVANNDTPLGSHGTQCAGVATARAENSSTVAGEEEGVAGAAPNCRLLAVQVPSAGTETEFSDIYLWMAGLDPESDTPNFPPVLAQGADVITNSAGGYNPAIWPVSDLMDATFERLTDEGRGGRGTLLFFSAGNANSEFATQRPWANHPRTFGIAASNENDTKAGYSNFGDGIDLCAPSSDSAAGLRSIVTTDRPGQGDLAGHTGGGNDYTDGFGGTSSATPLTAGVAALLLSMDPTLTWSEVRDIFYNTAIKIDFSNTDSNGQWRDTNGDGIADYSNWYGFGRIDTAKAVCVARTLIQLDTPTVSFLDVPEEEPTLRAISFTVQSFRNFTFRVVDGPTTTLGPANSFVLHAGDTATHTGNWTCTASHPRIWVRYVGTNAGDIAQGVATVQCIETGEEFSITFTANTIERPRAAVVLALDSSGSMNDSAGDGRLKIEILRDSAVVVSALAQEDTGLGAVSWDTDADLANATPVGDAGFEVIGAGRAALSSHVGSHVTDPTGMTAIGDAVVAAQSLLNDASSDYAVKAMVVLTDGNETESLYLSELPAGAITNRVFAIGLGTPENIRPAALAQLTSNNDGYLLMTGNVTTDDYFLLTKYYQQILAGLTNTQIVVDPDGWLAPGAKLRLPFYVNETDWRVDAVLHTPFPEVIEYVLEAPDGQIIDPGALGGEPRSRYVIDGATAFYRLALPIAAIGNQDPTRPWHAVLTLNRKRWQRVLEKLEQRKEEYIRAVAHGLRYAFVVQARSTLAMQVNLVQSSLEPGALVTVTVTLTEYGYPAVRGAEVKAIVKRPDGASMSLEAVEGIDGVFEVQFNASMSGLYQVHVLASGTTRLQSPWTREALRSAVVWQGGDNPLPGPSAEDRFCRFLRCLQQSKGLDERRLRELGIDIGAVGKCICSKRRIQKG</sequence>
<keyword evidence="3 5" id="KW-0720">Serine protease</keyword>
<dbReference type="InterPro" id="IPR036852">
    <property type="entry name" value="Peptidase_S8/S53_dom_sf"/>
</dbReference>
<dbReference type="PROSITE" id="PS00138">
    <property type="entry name" value="SUBTILASE_SER"/>
    <property type="match status" value="1"/>
</dbReference>
<keyword evidence="1 5" id="KW-0645">Protease</keyword>
<dbReference type="Gene3D" id="2.60.40.1120">
    <property type="entry name" value="Carboxypeptidase-like, regulatory domain"/>
    <property type="match status" value="1"/>
</dbReference>
<reference evidence="9" key="1">
    <citation type="journal article" date="2020" name="mSystems">
        <title>Genome- and Community-Level Interaction Insights into Carbon Utilization and Element Cycling Functions of Hydrothermarchaeota in Hydrothermal Sediment.</title>
        <authorList>
            <person name="Zhou Z."/>
            <person name="Liu Y."/>
            <person name="Xu W."/>
            <person name="Pan J."/>
            <person name="Luo Z.H."/>
            <person name="Li M."/>
        </authorList>
    </citation>
    <scope>NUCLEOTIDE SEQUENCE [LARGE SCALE GENOMIC DNA]</scope>
    <source>
        <strain evidence="9">SpSt-418</strain>
    </source>
</reference>
<comment type="similarity">
    <text evidence="5">Belongs to the peptidase S8 family.</text>
</comment>
<dbReference type="GO" id="GO:0016485">
    <property type="term" value="P:protein processing"/>
    <property type="evidence" value="ECO:0007669"/>
    <property type="project" value="TreeGrafter"/>
</dbReference>
<evidence type="ECO:0000256" key="3">
    <source>
        <dbReference type="ARBA" id="ARBA00022825"/>
    </source>
</evidence>
<keyword evidence="2 5" id="KW-0378">Hydrolase</keyword>
<dbReference type="PANTHER" id="PTHR42884">
    <property type="entry name" value="PROPROTEIN CONVERTASE SUBTILISIN/KEXIN-RELATED"/>
    <property type="match status" value="1"/>
</dbReference>
<comment type="caution">
    <text evidence="9">The sequence shown here is derived from an EMBL/GenBank/DDBJ whole genome shotgun (WGS) entry which is preliminary data.</text>
</comment>
<dbReference type="SMART" id="SM00327">
    <property type="entry name" value="VWA"/>
    <property type="match status" value="1"/>
</dbReference>
<evidence type="ECO:0000256" key="2">
    <source>
        <dbReference type="ARBA" id="ARBA00022801"/>
    </source>
</evidence>
<dbReference type="InterPro" id="IPR015500">
    <property type="entry name" value="Peptidase_S8_subtilisin-rel"/>
</dbReference>
<dbReference type="Gene3D" id="3.40.50.410">
    <property type="entry name" value="von Willebrand factor, type A domain"/>
    <property type="match status" value="1"/>
</dbReference>
<feature type="active site" description="Charge relay system" evidence="4 5">
    <location>
        <position position="357"/>
    </location>
</feature>
<dbReference type="Gene3D" id="3.40.50.200">
    <property type="entry name" value="Peptidase S8/S53 domain"/>
    <property type="match status" value="1"/>
</dbReference>
<dbReference type="GO" id="GO:0016020">
    <property type="term" value="C:membrane"/>
    <property type="evidence" value="ECO:0007669"/>
    <property type="project" value="TreeGrafter"/>
</dbReference>
<evidence type="ECO:0000313" key="9">
    <source>
        <dbReference type="EMBL" id="HFN00018.1"/>
    </source>
</evidence>
<dbReference type="Pfam" id="PF00092">
    <property type="entry name" value="VWA"/>
    <property type="match status" value="1"/>
</dbReference>
<dbReference type="InterPro" id="IPR014756">
    <property type="entry name" value="Ig_E-set"/>
</dbReference>
<evidence type="ECO:0000256" key="7">
    <source>
        <dbReference type="SAM" id="MobiDB-lite"/>
    </source>
</evidence>
<proteinExistence type="inferred from homology"/>
<feature type="domain" description="VWFA" evidence="8">
    <location>
        <begin position="758"/>
        <end position="946"/>
    </location>
</feature>
<feature type="active site" description="Charge relay system" evidence="4 5">
    <location>
        <position position="306"/>
    </location>
</feature>
<dbReference type="SUPFAM" id="SSF52743">
    <property type="entry name" value="Subtilisin-like"/>
    <property type="match status" value="1"/>
</dbReference>
<evidence type="ECO:0000256" key="5">
    <source>
        <dbReference type="PROSITE-ProRule" id="PRU01240"/>
    </source>
</evidence>
<organism evidence="9">
    <name type="scientific">Oscillatoriales cyanobacterium SpSt-418</name>
    <dbReference type="NCBI Taxonomy" id="2282169"/>
    <lineage>
        <taxon>Bacteria</taxon>
        <taxon>Bacillati</taxon>
        <taxon>Cyanobacteriota</taxon>
        <taxon>Cyanophyceae</taxon>
        <taxon>Oscillatoriophycideae</taxon>
        <taxon>Oscillatoriales</taxon>
    </lineage>
</organism>
<name>A0A7C3PRJ7_9CYAN</name>
<evidence type="ECO:0000259" key="8">
    <source>
        <dbReference type="PROSITE" id="PS50234"/>
    </source>
</evidence>
<dbReference type="InterPro" id="IPR013783">
    <property type="entry name" value="Ig-like_fold"/>
</dbReference>
<dbReference type="InterPro" id="IPR022398">
    <property type="entry name" value="Peptidase_S8_His-AS"/>
</dbReference>
<feature type="region of interest" description="Disordered" evidence="7">
    <location>
        <begin position="536"/>
        <end position="557"/>
    </location>
</feature>
<evidence type="ECO:0000256" key="6">
    <source>
        <dbReference type="SAM" id="Coils"/>
    </source>
</evidence>
<accession>A0A7C3PRJ7</accession>
<keyword evidence="6" id="KW-0175">Coiled coil</keyword>
<evidence type="ECO:0000256" key="4">
    <source>
        <dbReference type="PIRSR" id="PIRSR615500-1"/>
    </source>
</evidence>
<dbReference type="SUPFAM" id="SSF81296">
    <property type="entry name" value="E set domains"/>
    <property type="match status" value="1"/>
</dbReference>
<dbReference type="EMBL" id="DSRU01000282">
    <property type="protein sequence ID" value="HFN00018.1"/>
    <property type="molecule type" value="Genomic_DNA"/>
</dbReference>
<feature type="active site" description="Charge relay system" evidence="4 5">
    <location>
        <position position="562"/>
    </location>
</feature>
<dbReference type="GO" id="GO:0004252">
    <property type="term" value="F:serine-type endopeptidase activity"/>
    <property type="evidence" value="ECO:0007669"/>
    <property type="project" value="UniProtKB-UniRule"/>
</dbReference>
<dbReference type="AlphaFoldDB" id="A0A7C3PRJ7"/>
<dbReference type="PANTHER" id="PTHR42884:SF14">
    <property type="entry name" value="NEUROENDOCRINE CONVERTASE 1"/>
    <property type="match status" value="1"/>
</dbReference>
<feature type="coiled-coil region" evidence="6">
    <location>
        <begin position="1047"/>
        <end position="1074"/>
    </location>
</feature>
<evidence type="ECO:0000256" key="1">
    <source>
        <dbReference type="ARBA" id="ARBA00022670"/>
    </source>
</evidence>
<dbReference type="InterPro" id="IPR002035">
    <property type="entry name" value="VWF_A"/>
</dbReference>
<gene>
    <name evidence="9" type="ORF">ENR64_20115</name>
</gene>
<dbReference type="Gene3D" id="2.60.40.10">
    <property type="entry name" value="Immunoglobulins"/>
    <property type="match status" value="1"/>
</dbReference>
<dbReference type="InterPro" id="IPR023828">
    <property type="entry name" value="Peptidase_S8_Ser-AS"/>
</dbReference>
<dbReference type="CDD" id="cd00198">
    <property type="entry name" value="vWFA"/>
    <property type="match status" value="1"/>
</dbReference>
<protein>
    <submittedName>
        <fullName evidence="9">VWA domain-containing protein</fullName>
    </submittedName>
</protein>
<dbReference type="SUPFAM" id="SSF53300">
    <property type="entry name" value="vWA-like"/>
    <property type="match status" value="1"/>
</dbReference>
<dbReference type="InterPro" id="IPR000209">
    <property type="entry name" value="Peptidase_S8/S53_dom"/>
</dbReference>
<dbReference type="PROSITE" id="PS50234">
    <property type="entry name" value="VWFA"/>
    <property type="match status" value="1"/>
</dbReference>
<dbReference type="InterPro" id="IPR036465">
    <property type="entry name" value="vWFA_dom_sf"/>
</dbReference>
<dbReference type="PRINTS" id="PR00723">
    <property type="entry name" value="SUBTILISIN"/>
</dbReference>
<dbReference type="Pfam" id="PF00082">
    <property type="entry name" value="Peptidase_S8"/>
    <property type="match status" value="1"/>
</dbReference>
<feature type="compositionally biased region" description="Gly residues" evidence="7">
    <location>
        <begin position="547"/>
        <end position="557"/>
    </location>
</feature>
<dbReference type="PROSITE" id="PS00137">
    <property type="entry name" value="SUBTILASE_HIS"/>
    <property type="match status" value="1"/>
</dbReference>
<dbReference type="PROSITE" id="PS51892">
    <property type="entry name" value="SUBTILASE"/>
    <property type="match status" value="1"/>
</dbReference>
<dbReference type="InterPro" id="IPR017868">
    <property type="entry name" value="Filamin/ABP280_repeat-like"/>
</dbReference>